<keyword evidence="1" id="KW-1133">Transmembrane helix</keyword>
<organism evidence="2 3">
    <name type="scientific">Candidatus Argoarchaeum ethanivorans</name>
    <dbReference type="NCBI Taxonomy" id="2608793"/>
    <lineage>
        <taxon>Archaea</taxon>
        <taxon>Methanobacteriati</taxon>
        <taxon>Methanobacteriota</taxon>
        <taxon>Stenosarchaea group</taxon>
        <taxon>Methanomicrobia</taxon>
        <taxon>Methanosarcinales</taxon>
        <taxon>Methanosarcinales incertae sedis</taxon>
        <taxon>GOM Arc I cluster</taxon>
        <taxon>Candidatus Argoarchaeum</taxon>
    </lineage>
</organism>
<name>A0A811T9F9_9EURY</name>
<comment type="caution">
    <text evidence="2">The sequence shown here is derived from an EMBL/GenBank/DDBJ whole genome shotgun (WGS) entry which is preliminary data.</text>
</comment>
<gene>
    <name evidence="2" type="ORF">LAKADJCE_00081</name>
</gene>
<evidence type="ECO:0000256" key="1">
    <source>
        <dbReference type="SAM" id="Phobius"/>
    </source>
</evidence>
<dbReference type="Proteomes" id="UP000612009">
    <property type="component" value="Unassembled WGS sequence"/>
</dbReference>
<feature type="transmembrane region" description="Helical" evidence="1">
    <location>
        <begin position="6"/>
        <end position="25"/>
    </location>
</feature>
<keyword evidence="1" id="KW-0472">Membrane</keyword>
<dbReference type="EMBL" id="CAJHIR010000003">
    <property type="protein sequence ID" value="CAD6491217.1"/>
    <property type="molecule type" value="Genomic_DNA"/>
</dbReference>
<proteinExistence type="predicted"/>
<accession>A0A811T9F9</accession>
<keyword evidence="1" id="KW-0812">Transmembrane</keyword>
<sequence>MTDVWVIVVGGILSILAATISHYFIKRRELDIRDAEHKLERYNYLLESFAGIGSGYKTYEAHVHFTNAVNTLNLIASKKVLEAVYELVDYIQTPKGESYNISDQDRITNKLILEIRRDLHSKTLKDFKQFEFRIKSHGLKPGEVVDTLEG</sequence>
<dbReference type="AlphaFoldDB" id="A0A811T9F9"/>
<reference evidence="2" key="1">
    <citation type="submission" date="2020-10" db="EMBL/GenBank/DDBJ databases">
        <authorList>
            <person name="Hahn C.J."/>
            <person name="Laso-Perez R."/>
            <person name="Vulcano F."/>
            <person name="Vaziourakis K.-M."/>
            <person name="Stokke R."/>
            <person name="Steen I.H."/>
            <person name="Teske A."/>
            <person name="Boetius A."/>
            <person name="Liebeke M."/>
            <person name="Amann R."/>
            <person name="Knittel K."/>
        </authorList>
    </citation>
    <scope>NUCLEOTIDE SEQUENCE</scope>
    <source>
        <strain evidence="2">Gfbio:e3339647-f889-4370-9287-4fb5cb688e4c:AG392J18_GoMArc1</strain>
    </source>
</reference>
<evidence type="ECO:0000313" key="2">
    <source>
        <dbReference type="EMBL" id="CAD6491217.1"/>
    </source>
</evidence>
<protein>
    <submittedName>
        <fullName evidence="2">Uncharacterized protein</fullName>
    </submittedName>
</protein>
<evidence type="ECO:0000313" key="3">
    <source>
        <dbReference type="Proteomes" id="UP000612009"/>
    </source>
</evidence>